<evidence type="ECO:0000256" key="7">
    <source>
        <dbReference type="ARBA" id="ARBA00022989"/>
    </source>
</evidence>
<dbReference type="AlphaFoldDB" id="A0AAD4SAS3"/>
<dbReference type="InterPro" id="IPR041084">
    <property type="entry name" value="Ncstrn_small"/>
</dbReference>
<comment type="caution">
    <text evidence="13">The sequence shown here is derived from an EMBL/GenBank/DDBJ whole genome shotgun (WGS) entry which is preliminary data.</text>
</comment>
<comment type="subcellular location">
    <subcellularLocation>
        <location evidence="1">Membrane</location>
        <topology evidence="1">Single-pass type I membrane protein</topology>
    </subcellularLocation>
</comment>
<keyword evidence="7 10" id="KW-1133">Transmembrane helix</keyword>
<dbReference type="SUPFAM" id="SSF53187">
    <property type="entry name" value="Zn-dependent exopeptidases"/>
    <property type="match status" value="1"/>
</dbReference>
<accession>A0AAD4SAS3</accession>
<organism evidence="13 14">
    <name type="scientific">Papaver atlanticum</name>
    <dbReference type="NCBI Taxonomy" id="357466"/>
    <lineage>
        <taxon>Eukaryota</taxon>
        <taxon>Viridiplantae</taxon>
        <taxon>Streptophyta</taxon>
        <taxon>Embryophyta</taxon>
        <taxon>Tracheophyta</taxon>
        <taxon>Spermatophyta</taxon>
        <taxon>Magnoliopsida</taxon>
        <taxon>Ranunculales</taxon>
        <taxon>Papaveraceae</taxon>
        <taxon>Papaveroideae</taxon>
        <taxon>Papaver</taxon>
    </lineage>
</organism>
<keyword evidence="14" id="KW-1185">Reference proteome</keyword>
<sequence length="670" mass="73074">MAMKHGFVLLFLISQLHLSFSASGQVNTLESVPDLEQSMYLTVNGYPCVRLLNLSGEIGCANPGREKVVAPVLRYKNIEHIDQSSSILIQLDDMVDLMRRLSNDTGLARKVAGVLVESGTKLQNESKGFSPVEKFPQAEFSPYQELNYEWNPLGSSIMWNSYNFPIFLLDEDSTVVLQKIADKNEKNKQAYKVDVAEFNLVMQTTKSGTHDSESCLKQQSCLPLGGYSVMSSLPPIDVSSTQKPKSIVLAMTSMDSASFFRDKSPGADSPLSGMISLVAAVDALSHLGDLDELNKQLVFLFFTGEAWGYLGSRRFLAELDMGTDAVHGLNSSLIEMVLEIGSVGKGFSQGVSSFFAHASRDLPATKKTLDAFRHAHNSLRSDSINISMASSSNPGIPPSSLMAFMRKNPLTSGVVLEDFDSAFSNKFYHSQLDDLSNIDSKSLVAAASLVARALYILASDGKILNTTKLNSINVNSSLVDELLGCLLTCEPGLSCALVKGYITPTSTCPNHYVGVILGPPSSTPYVEDLRDTSRFLWNFLAEKTSKPRKENSTICSEDCSSKGGVCIRAETDGKGTCVLSTTRYIPAYSTRLKFDTGIWNLLPANASDVMGMVDPVWMESFWSEIGLRAYTVQNAAYDRFVLLGGITVTVLAYLAMIVTKAIVTKALKRD</sequence>
<dbReference type="InterPro" id="IPR008710">
    <property type="entry name" value="Nicastrin"/>
</dbReference>
<evidence type="ECO:0000256" key="2">
    <source>
        <dbReference type="ARBA" id="ARBA00007717"/>
    </source>
</evidence>
<feature type="domain" description="Nicastrin small lobe" evidence="12">
    <location>
        <begin position="47"/>
        <end position="204"/>
    </location>
</feature>
<dbReference type="PANTHER" id="PTHR21092:SF0">
    <property type="entry name" value="NICASTRIN"/>
    <property type="match status" value="1"/>
</dbReference>
<dbReference type="PANTHER" id="PTHR21092">
    <property type="entry name" value="NICASTRIN"/>
    <property type="match status" value="1"/>
</dbReference>
<dbReference type="GO" id="GO:0005886">
    <property type="term" value="C:plasma membrane"/>
    <property type="evidence" value="ECO:0007669"/>
    <property type="project" value="UniProtKB-ARBA"/>
</dbReference>
<evidence type="ECO:0000259" key="12">
    <source>
        <dbReference type="Pfam" id="PF18266"/>
    </source>
</evidence>
<dbReference type="GO" id="GO:0016485">
    <property type="term" value="P:protein processing"/>
    <property type="evidence" value="ECO:0007669"/>
    <property type="project" value="InterPro"/>
</dbReference>
<evidence type="ECO:0000256" key="1">
    <source>
        <dbReference type="ARBA" id="ARBA00004479"/>
    </source>
</evidence>
<evidence type="ECO:0000256" key="3">
    <source>
        <dbReference type="ARBA" id="ARBA00015303"/>
    </source>
</evidence>
<evidence type="ECO:0000256" key="11">
    <source>
        <dbReference type="SAM" id="SignalP"/>
    </source>
</evidence>
<dbReference type="CDD" id="cd03881">
    <property type="entry name" value="M28_Nicastrin"/>
    <property type="match status" value="1"/>
</dbReference>
<proteinExistence type="inferred from homology"/>
<keyword evidence="9" id="KW-0325">Glycoprotein</keyword>
<evidence type="ECO:0000256" key="5">
    <source>
        <dbReference type="ARBA" id="ARBA00022729"/>
    </source>
</evidence>
<protein>
    <recommendedName>
        <fullName evidence="3">Nicastrin</fullName>
    </recommendedName>
</protein>
<keyword evidence="8 10" id="KW-0472">Membrane</keyword>
<feature type="transmembrane region" description="Helical" evidence="10">
    <location>
        <begin position="640"/>
        <end position="663"/>
    </location>
</feature>
<dbReference type="GO" id="GO:0007219">
    <property type="term" value="P:Notch signaling pathway"/>
    <property type="evidence" value="ECO:0007669"/>
    <property type="project" value="UniProtKB-KW"/>
</dbReference>
<dbReference type="EMBL" id="JAJJMB010012161">
    <property type="protein sequence ID" value="KAI3885345.1"/>
    <property type="molecule type" value="Genomic_DNA"/>
</dbReference>
<keyword evidence="4 10" id="KW-0812">Transmembrane</keyword>
<dbReference type="Pfam" id="PF05450">
    <property type="entry name" value="Nicastrin"/>
    <property type="match status" value="1"/>
</dbReference>
<comment type="similarity">
    <text evidence="2">Belongs to the nicastrin family.</text>
</comment>
<evidence type="ECO:0000256" key="10">
    <source>
        <dbReference type="SAM" id="Phobius"/>
    </source>
</evidence>
<dbReference type="Gene3D" id="3.40.630.10">
    <property type="entry name" value="Zn peptidases"/>
    <property type="match status" value="1"/>
</dbReference>
<evidence type="ECO:0000256" key="9">
    <source>
        <dbReference type="ARBA" id="ARBA00023180"/>
    </source>
</evidence>
<gene>
    <name evidence="13" type="ORF">MKW98_002737</name>
</gene>
<feature type="chain" id="PRO_5041953149" description="Nicastrin" evidence="11">
    <location>
        <begin position="22"/>
        <end position="670"/>
    </location>
</feature>
<evidence type="ECO:0000256" key="6">
    <source>
        <dbReference type="ARBA" id="ARBA00022976"/>
    </source>
</evidence>
<feature type="signal peptide" evidence="11">
    <location>
        <begin position="1"/>
        <end position="21"/>
    </location>
</feature>
<keyword evidence="6" id="KW-0914">Notch signaling pathway</keyword>
<evidence type="ECO:0000313" key="14">
    <source>
        <dbReference type="Proteomes" id="UP001202328"/>
    </source>
</evidence>
<keyword evidence="5 11" id="KW-0732">Signal</keyword>
<evidence type="ECO:0000313" key="13">
    <source>
        <dbReference type="EMBL" id="KAI3885345.1"/>
    </source>
</evidence>
<evidence type="ECO:0000256" key="8">
    <source>
        <dbReference type="ARBA" id="ARBA00023136"/>
    </source>
</evidence>
<reference evidence="13" key="1">
    <citation type="submission" date="2022-04" db="EMBL/GenBank/DDBJ databases">
        <title>A functionally conserved STORR gene fusion in Papaver species that diverged 16.8 million years ago.</title>
        <authorList>
            <person name="Catania T."/>
        </authorList>
    </citation>
    <scope>NUCLEOTIDE SEQUENCE</scope>
    <source>
        <strain evidence="13">S-188037</strain>
    </source>
</reference>
<dbReference type="Pfam" id="PF18266">
    <property type="entry name" value="Ncstrn_small"/>
    <property type="match status" value="1"/>
</dbReference>
<name>A0AAD4SAS3_9MAGN</name>
<dbReference type="Proteomes" id="UP001202328">
    <property type="component" value="Unassembled WGS sequence"/>
</dbReference>
<evidence type="ECO:0000256" key="4">
    <source>
        <dbReference type="ARBA" id="ARBA00022692"/>
    </source>
</evidence>
<dbReference type="FunFam" id="3.40.630.10:FF:000075">
    <property type="entry name" value="Nicastrin"/>
    <property type="match status" value="1"/>
</dbReference>